<reference evidence="1" key="1">
    <citation type="submission" date="2022-10" db="EMBL/GenBank/DDBJ databases">
        <title>Tapping the CABI collections for fungal endophytes: first genome assemblies for Collariella, Neodidymelliopsis, Ascochyta clinopodiicola, Didymella pomorum, Didymosphaeria variabile, Neocosmospora piperis and Neocucurbitaria cava.</title>
        <authorList>
            <person name="Hill R."/>
        </authorList>
    </citation>
    <scope>NUCLEOTIDE SEQUENCE</scope>
    <source>
        <strain evidence="1">IMI 355091</strain>
    </source>
</reference>
<dbReference type="PANTHER" id="PTHR42085:SF1">
    <property type="entry name" value="F-BOX DOMAIN-CONTAINING PROTEIN"/>
    <property type="match status" value="1"/>
</dbReference>
<proteinExistence type="predicted"/>
<dbReference type="PANTHER" id="PTHR42085">
    <property type="entry name" value="F-BOX DOMAIN-CONTAINING PROTEIN"/>
    <property type="match status" value="1"/>
</dbReference>
<evidence type="ECO:0008006" key="3">
    <source>
        <dbReference type="Google" id="ProtNLM"/>
    </source>
</evidence>
<protein>
    <recommendedName>
        <fullName evidence="3">F-box domain-containing protein</fullName>
    </recommendedName>
</protein>
<gene>
    <name evidence="1" type="ORF">N0V91_009012</name>
</gene>
<organism evidence="1 2">
    <name type="scientific">Didymella pomorum</name>
    <dbReference type="NCBI Taxonomy" id="749634"/>
    <lineage>
        <taxon>Eukaryota</taxon>
        <taxon>Fungi</taxon>
        <taxon>Dikarya</taxon>
        <taxon>Ascomycota</taxon>
        <taxon>Pezizomycotina</taxon>
        <taxon>Dothideomycetes</taxon>
        <taxon>Pleosporomycetidae</taxon>
        <taxon>Pleosporales</taxon>
        <taxon>Pleosporineae</taxon>
        <taxon>Didymellaceae</taxon>
        <taxon>Didymella</taxon>
    </lineage>
</organism>
<evidence type="ECO:0000313" key="1">
    <source>
        <dbReference type="EMBL" id="KAJ4400037.1"/>
    </source>
</evidence>
<evidence type="ECO:0000313" key="2">
    <source>
        <dbReference type="Proteomes" id="UP001140510"/>
    </source>
</evidence>
<dbReference type="OrthoDB" id="62952at2759"/>
<comment type="caution">
    <text evidence="1">The sequence shown here is derived from an EMBL/GenBank/DDBJ whole genome shotgun (WGS) entry which is preliminary data.</text>
</comment>
<dbReference type="EMBL" id="JAPEVA010000096">
    <property type="protein sequence ID" value="KAJ4400037.1"/>
    <property type="molecule type" value="Genomic_DNA"/>
</dbReference>
<accession>A0A9W8Z7X4</accession>
<dbReference type="AlphaFoldDB" id="A0A9W8Z7X4"/>
<sequence length="306" mass="34388">MTASKLIKKLFKRGEKNDARVSSSSSGAAISPTKSPIMATILQPPVPQTASRLLSLPGEIRNKIYDFAVYPSLHTISLHRAPETVLSLPIFALCRQMRSEAISKLCSSKSFSLSGLRTANSFFEIIGDSVSDLRYVTIRSEADWRSGREEMAVEKATLLDHLELMTALRSLQLIVGGFPFAFEDEQQLNIASSVGAQFLFAVRSVVDHERVEVEEESVMRERFLALCDQIGALRAVHFLKEKLQKEHEERAEKVFQLVKLVSLEGKFEGARLPLRMPEYLRKTGESVEEVYDGRDQYKIEDASNTM</sequence>
<dbReference type="Proteomes" id="UP001140510">
    <property type="component" value="Unassembled WGS sequence"/>
</dbReference>
<dbReference type="InterPro" id="IPR038883">
    <property type="entry name" value="AN11006-like"/>
</dbReference>
<keyword evidence="2" id="KW-1185">Reference proteome</keyword>
<name>A0A9W8Z7X4_9PLEO</name>